<evidence type="ECO:0000313" key="2">
    <source>
        <dbReference type="Proteomes" id="UP000612893"/>
    </source>
</evidence>
<dbReference type="EMBL" id="JAEKNR010000157">
    <property type="protein sequence ID" value="MBJ7599573.1"/>
    <property type="molecule type" value="Genomic_DNA"/>
</dbReference>
<sequence>MASSPTPRTLARRSVALLAATGASIGLGCLLATRPVSRVAGLPEQASARWLLRLFGIRELLLSLGLYRSLRRDDSRQARLLAELTALAQVGDVAATAVTALGGGVPRRVVAGVTLGALPTLACTWLIRRGYAVGEPPP</sequence>
<accession>A0A934KBY1</accession>
<protein>
    <recommendedName>
        <fullName evidence="3">DUF4267 domain-containing protein</fullName>
    </recommendedName>
</protein>
<dbReference type="AlphaFoldDB" id="A0A934KBY1"/>
<comment type="caution">
    <text evidence="1">The sequence shown here is derived from an EMBL/GenBank/DDBJ whole genome shotgun (WGS) entry which is preliminary data.</text>
</comment>
<dbReference type="Proteomes" id="UP000612893">
    <property type="component" value="Unassembled WGS sequence"/>
</dbReference>
<gene>
    <name evidence="1" type="ORF">JF922_16035</name>
</gene>
<name>A0A934KBY1_9BACT</name>
<reference evidence="1" key="1">
    <citation type="submission" date="2020-10" db="EMBL/GenBank/DDBJ databases">
        <title>Ca. Dormibacterota MAGs.</title>
        <authorList>
            <person name="Montgomery K."/>
        </authorList>
    </citation>
    <scope>NUCLEOTIDE SEQUENCE [LARGE SCALE GENOMIC DNA]</scope>
    <source>
        <strain evidence="1">SC8812_S17_10</strain>
    </source>
</reference>
<organism evidence="1 2">
    <name type="scientific">Candidatus Nephthysia bennettiae</name>
    <dbReference type="NCBI Taxonomy" id="3127016"/>
    <lineage>
        <taxon>Bacteria</taxon>
        <taxon>Bacillati</taxon>
        <taxon>Candidatus Dormiibacterota</taxon>
        <taxon>Candidatus Dormibacteria</taxon>
        <taxon>Candidatus Dormibacterales</taxon>
        <taxon>Candidatus Dormibacteraceae</taxon>
        <taxon>Candidatus Nephthysia</taxon>
    </lineage>
</organism>
<evidence type="ECO:0008006" key="3">
    <source>
        <dbReference type="Google" id="ProtNLM"/>
    </source>
</evidence>
<proteinExistence type="predicted"/>
<keyword evidence="2" id="KW-1185">Reference proteome</keyword>
<evidence type="ECO:0000313" key="1">
    <source>
        <dbReference type="EMBL" id="MBJ7599573.1"/>
    </source>
</evidence>